<dbReference type="Pfam" id="PF09361">
    <property type="entry name" value="Phasin_2"/>
    <property type="match status" value="1"/>
</dbReference>
<keyword evidence="3" id="KW-1185">Reference proteome</keyword>
<dbReference type="EMBL" id="CP118166">
    <property type="protein sequence ID" value="WDI31365.1"/>
    <property type="molecule type" value="Genomic_DNA"/>
</dbReference>
<feature type="domain" description="Phasin" evidence="1">
    <location>
        <begin position="38"/>
        <end position="135"/>
    </location>
</feature>
<gene>
    <name evidence="2" type="primary">phaP</name>
    <name evidence="2" type="ORF">PUV54_15555</name>
</gene>
<evidence type="ECO:0000313" key="3">
    <source>
        <dbReference type="Proteomes" id="UP001214043"/>
    </source>
</evidence>
<name>A0AAE9ZJ36_9PROT</name>
<accession>A0AAE9ZJ36</accession>
<reference evidence="2" key="1">
    <citation type="submission" date="2023-02" db="EMBL/GenBank/DDBJ databases">
        <title>Genome sequence of Hyphococcus flavus.</title>
        <authorList>
            <person name="Rong J.-C."/>
            <person name="Zhao Q."/>
            <person name="Yi M."/>
            <person name="Wu J.-Y."/>
        </authorList>
    </citation>
    <scope>NUCLEOTIDE SEQUENCE</scope>
    <source>
        <strain evidence="2">MCCC 1K03223</strain>
    </source>
</reference>
<organism evidence="2 3">
    <name type="scientific">Hyphococcus flavus</name>
    <dbReference type="NCBI Taxonomy" id="1866326"/>
    <lineage>
        <taxon>Bacteria</taxon>
        <taxon>Pseudomonadati</taxon>
        <taxon>Pseudomonadota</taxon>
        <taxon>Alphaproteobacteria</taxon>
        <taxon>Parvularculales</taxon>
        <taxon>Parvularculaceae</taxon>
        <taxon>Hyphococcus</taxon>
    </lineage>
</organism>
<dbReference type="KEGG" id="hfl:PUV54_15555"/>
<proteinExistence type="predicted"/>
<sequence>MAATKKNATAADAFDFQAFSPDAFKDGYEKFAEGMTAMADFHKESLNAVMASAGAFAKGVEKLTAEQTAFTKAAYEDTVANAKAAAGSKTVQEAIELNNEFVRSSIEKNLGQINKVADIWSETTKESVEPLSARYSDLVEKIQAYRP</sequence>
<evidence type="ECO:0000259" key="1">
    <source>
        <dbReference type="Pfam" id="PF09361"/>
    </source>
</evidence>
<dbReference type="InterPro" id="IPR010127">
    <property type="entry name" value="Phasin_subfam-1"/>
</dbReference>
<dbReference type="AlphaFoldDB" id="A0AAE9ZJ36"/>
<dbReference type="RefSeq" id="WP_274493254.1">
    <property type="nucleotide sequence ID" value="NZ_CP118166.1"/>
</dbReference>
<dbReference type="InterPro" id="IPR018968">
    <property type="entry name" value="Phasin"/>
</dbReference>
<dbReference type="NCBIfam" id="TIGR01841">
    <property type="entry name" value="phasin"/>
    <property type="match status" value="1"/>
</dbReference>
<protein>
    <submittedName>
        <fullName evidence="2">TIGR01841 family phasin</fullName>
    </submittedName>
</protein>
<evidence type="ECO:0000313" key="2">
    <source>
        <dbReference type="EMBL" id="WDI31365.1"/>
    </source>
</evidence>
<dbReference type="Proteomes" id="UP001214043">
    <property type="component" value="Chromosome"/>
</dbReference>